<organism evidence="2 3">
    <name type="scientific">Pseudoalteromonas porphyrae</name>
    <dbReference type="NCBI Taxonomy" id="187330"/>
    <lineage>
        <taxon>Bacteria</taxon>
        <taxon>Pseudomonadati</taxon>
        <taxon>Pseudomonadota</taxon>
        <taxon>Gammaproteobacteria</taxon>
        <taxon>Alteromonadales</taxon>
        <taxon>Pseudoalteromonadaceae</taxon>
        <taxon>Pseudoalteromonas</taxon>
    </lineage>
</organism>
<comment type="caution">
    <text evidence="2">The sequence shown here is derived from an EMBL/GenBank/DDBJ whole genome shotgun (WGS) entry which is preliminary data.</text>
</comment>
<reference evidence="2 3" key="1">
    <citation type="submission" date="2015-08" db="EMBL/GenBank/DDBJ databases">
        <title>Draft Genome Sequence of Pseudoalteromonas porphyrae UCD-SED14.</title>
        <authorList>
            <person name="Coil D.A."/>
            <person name="Jospin G."/>
            <person name="Lee R.D."/>
            <person name="Eisen J.A."/>
        </authorList>
    </citation>
    <scope>NUCLEOTIDE SEQUENCE [LARGE SCALE GENOMIC DNA]</scope>
    <source>
        <strain evidence="2 3">UCD-SED14</strain>
    </source>
</reference>
<dbReference type="EMBL" id="LHPH01000004">
    <property type="protein sequence ID" value="KPH64640.1"/>
    <property type="molecule type" value="Genomic_DNA"/>
</dbReference>
<dbReference type="PATRIC" id="fig|187330.3.peg.2768"/>
<keyword evidence="3" id="KW-1185">Reference proteome</keyword>
<evidence type="ECO:0000313" key="2">
    <source>
        <dbReference type="EMBL" id="KPH64640.1"/>
    </source>
</evidence>
<dbReference type="AlphaFoldDB" id="A0A0N1EMJ2"/>
<sequence length="127" mass="14068">MKYLSIALLAFSFSSHACMPSVNIDIAEVVVEVSNPVFEEGMIINAKTGKVTAKIFFNKKGKVVKIENLDLTPSSLPLQPIEEALYSSKRHFSSGKATSHDITIDFPIEFREKIKLQLNLSPPVFGK</sequence>
<feature type="chain" id="PRO_5005870485" description="TonB C-terminal domain-containing protein" evidence="1">
    <location>
        <begin position="18"/>
        <end position="127"/>
    </location>
</feature>
<proteinExistence type="predicted"/>
<dbReference type="RefSeq" id="WP_054453238.1">
    <property type="nucleotide sequence ID" value="NZ_LHPH01000004.1"/>
</dbReference>
<evidence type="ECO:0008006" key="4">
    <source>
        <dbReference type="Google" id="ProtNLM"/>
    </source>
</evidence>
<dbReference type="Proteomes" id="UP000037848">
    <property type="component" value="Unassembled WGS sequence"/>
</dbReference>
<accession>A0A0N1EMJ2</accession>
<feature type="signal peptide" evidence="1">
    <location>
        <begin position="1"/>
        <end position="17"/>
    </location>
</feature>
<keyword evidence="1" id="KW-0732">Signal</keyword>
<evidence type="ECO:0000256" key="1">
    <source>
        <dbReference type="SAM" id="SignalP"/>
    </source>
</evidence>
<evidence type="ECO:0000313" key="3">
    <source>
        <dbReference type="Proteomes" id="UP000037848"/>
    </source>
</evidence>
<protein>
    <recommendedName>
        <fullName evidence="4">TonB C-terminal domain-containing protein</fullName>
    </recommendedName>
</protein>
<gene>
    <name evidence="2" type="ORF">ADS77_05035</name>
</gene>
<dbReference type="OrthoDB" id="6304870at2"/>
<name>A0A0N1EMJ2_9GAMM</name>